<evidence type="ECO:0000313" key="4">
    <source>
        <dbReference type="EMBL" id="KYF67951.1"/>
    </source>
</evidence>
<accession>A0A150QIZ7</accession>
<evidence type="ECO:0000259" key="3">
    <source>
        <dbReference type="PROSITE" id="PS50110"/>
    </source>
</evidence>
<evidence type="ECO:0000313" key="5">
    <source>
        <dbReference type="Proteomes" id="UP000075260"/>
    </source>
</evidence>
<dbReference type="SUPFAM" id="SSF52172">
    <property type="entry name" value="CheY-like"/>
    <property type="match status" value="1"/>
</dbReference>
<dbReference type="Proteomes" id="UP000075260">
    <property type="component" value="Unassembled WGS sequence"/>
</dbReference>
<dbReference type="EMBL" id="JEMA01000603">
    <property type="protein sequence ID" value="KYF67951.1"/>
    <property type="molecule type" value="Genomic_DNA"/>
</dbReference>
<dbReference type="GO" id="GO:0000160">
    <property type="term" value="P:phosphorelay signal transduction system"/>
    <property type="evidence" value="ECO:0007669"/>
    <property type="project" value="InterPro"/>
</dbReference>
<keyword evidence="1 2" id="KW-0597">Phosphoprotein</keyword>
<sequence length="117" mass="12796">MRKSVLIIDDDVDLAITLAETLCELGYEATPYFSGREALDRLSEGARPAVILLDLMMPKMNGWKVCDELSAVPGLGEIPVVIMTAASNIKQPMPKHAREVISKPFELDALLRTIDAA</sequence>
<dbReference type="OrthoDB" id="9786548at2"/>
<proteinExistence type="predicted"/>
<dbReference type="AlphaFoldDB" id="A0A150QIZ7"/>
<feature type="domain" description="Response regulatory" evidence="3">
    <location>
        <begin position="4"/>
        <end position="117"/>
    </location>
</feature>
<dbReference type="Gene3D" id="3.40.50.2300">
    <property type="match status" value="1"/>
</dbReference>
<comment type="caution">
    <text evidence="4">The sequence shown here is derived from an EMBL/GenBank/DDBJ whole genome shotgun (WGS) entry which is preliminary data.</text>
</comment>
<organism evidence="4 5">
    <name type="scientific">Sorangium cellulosum</name>
    <name type="common">Polyangium cellulosum</name>
    <dbReference type="NCBI Taxonomy" id="56"/>
    <lineage>
        <taxon>Bacteria</taxon>
        <taxon>Pseudomonadati</taxon>
        <taxon>Myxococcota</taxon>
        <taxon>Polyangia</taxon>
        <taxon>Polyangiales</taxon>
        <taxon>Polyangiaceae</taxon>
        <taxon>Sorangium</taxon>
    </lineage>
</organism>
<evidence type="ECO:0000256" key="2">
    <source>
        <dbReference type="PROSITE-ProRule" id="PRU00169"/>
    </source>
</evidence>
<feature type="modified residue" description="4-aspartylphosphate" evidence="2">
    <location>
        <position position="54"/>
    </location>
</feature>
<reference evidence="4 5" key="1">
    <citation type="submission" date="2014-02" db="EMBL/GenBank/DDBJ databases">
        <title>The small core and large imbalanced accessory genome model reveals a collaborative survival strategy of Sorangium cellulosum strains in nature.</title>
        <authorList>
            <person name="Han K."/>
            <person name="Peng R."/>
            <person name="Blom J."/>
            <person name="Li Y.-Z."/>
        </authorList>
    </citation>
    <scope>NUCLEOTIDE SEQUENCE [LARGE SCALE GENOMIC DNA]</scope>
    <source>
        <strain evidence="4 5">So0008-312</strain>
    </source>
</reference>
<dbReference type="Pfam" id="PF00072">
    <property type="entry name" value="Response_reg"/>
    <property type="match status" value="1"/>
</dbReference>
<protein>
    <recommendedName>
        <fullName evidence="3">Response regulatory domain-containing protein</fullName>
    </recommendedName>
</protein>
<dbReference type="InterPro" id="IPR001789">
    <property type="entry name" value="Sig_transdc_resp-reg_receiver"/>
</dbReference>
<dbReference type="PANTHER" id="PTHR44591:SF3">
    <property type="entry name" value="RESPONSE REGULATORY DOMAIN-CONTAINING PROTEIN"/>
    <property type="match status" value="1"/>
</dbReference>
<dbReference type="InterPro" id="IPR050595">
    <property type="entry name" value="Bact_response_regulator"/>
</dbReference>
<evidence type="ECO:0000256" key="1">
    <source>
        <dbReference type="ARBA" id="ARBA00022553"/>
    </source>
</evidence>
<name>A0A150QIZ7_SORCE</name>
<dbReference type="InterPro" id="IPR011006">
    <property type="entry name" value="CheY-like_superfamily"/>
</dbReference>
<dbReference type="SMART" id="SM00448">
    <property type="entry name" value="REC"/>
    <property type="match status" value="1"/>
</dbReference>
<gene>
    <name evidence="4" type="ORF">BE15_45025</name>
</gene>
<dbReference type="PROSITE" id="PS50110">
    <property type="entry name" value="RESPONSE_REGULATORY"/>
    <property type="match status" value="1"/>
</dbReference>
<dbReference type="PANTHER" id="PTHR44591">
    <property type="entry name" value="STRESS RESPONSE REGULATOR PROTEIN 1"/>
    <property type="match status" value="1"/>
</dbReference>
<dbReference type="RefSeq" id="WP_061609482.1">
    <property type="nucleotide sequence ID" value="NZ_CP162579.1"/>
</dbReference>